<proteinExistence type="predicted"/>
<dbReference type="GeneID" id="19197349"/>
<sequence length="130" mass="14064">MNISRIGHTSLFNTSDGDGVILDNLANGIQGDLNDLISGVGSDIANALDLPDFFLIYLMGYCRGMYKPNATALSPKKIVGCSNHAALFHFRPTEIINSHLPNVITLEGLHWPTGIEDIERALNVASSAHF</sequence>
<feature type="non-terminal residue" evidence="1">
    <location>
        <position position="130"/>
    </location>
</feature>
<dbReference type="HOGENOM" id="CLU_2158374_0_0_1"/>
<keyword evidence="2" id="KW-1185">Reference proteome</keyword>
<name>W9VKJ3_9EURO</name>
<comment type="caution">
    <text evidence="1">The sequence shown here is derived from an EMBL/GenBank/DDBJ whole genome shotgun (WGS) entry which is preliminary data.</text>
</comment>
<evidence type="ECO:0000313" key="2">
    <source>
        <dbReference type="Proteomes" id="UP000019471"/>
    </source>
</evidence>
<dbReference type="AlphaFoldDB" id="W9VKJ3"/>
<dbReference type="EMBL" id="AMGX01000036">
    <property type="protein sequence ID" value="EXJ56207.1"/>
    <property type="molecule type" value="Genomic_DNA"/>
</dbReference>
<organism evidence="1 2">
    <name type="scientific">Cladophialophora psammophila CBS 110553</name>
    <dbReference type="NCBI Taxonomy" id="1182543"/>
    <lineage>
        <taxon>Eukaryota</taxon>
        <taxon>Fungi</taxon>
        <taxon>Dikarya</taxon>
        <taxon>Ascomycota</taxon>
        <taxon>Pezizomycotina</taxon>
        <taxon>Eurotiomycetes</taxon>
        <taxon>Chaetothyriomycetidae</taxon>
        <taxon>Chaetothyriales</taxon>
        <taxon>Herpotrichiellaceae</taxon>
        <taxon>Cladophialophora</taxon>
    </lineage>
</organism>
<protein>
    <submittedName>
        <fullName evidence="1">Uncharacterized protein</fullName>
    </submittedName>
</protein>
<reference evidence="1 2" key="1">
    <citation type="submission" date="2013-03" db="EMBL/GenBank/DDBJ databases">
        <title>The Genome Sequence of Cladophialophora psammophila CBS 110553.</title>
        <authorList>
            <consortium name="The Broad Institute Genomics Platform"/>
            <person name="Cuomo C."/>
            <person name="de Hoog S."/>
            <person name="Gorbushina A."/>
            <person name="Walker B."/>
            <person name="Young S.K."/>
            <person name="Zeng Q."/>
            <person name="Gargeya S."/>
            <person name="Fitzgerald M."/>
            <person name="Haas B."/>
            <person name="Abouelleil A."/>
            <person name="Allen A.W."/>
            <person name="Alvarado L."/>
            <person name="Arachchi H.M."/>
            <person name="Berlin A.M."/>
            <person name="Chapman S.B."/>
            <person name="Gainer-Dewar J."/>
            <person name="Goldberg J."/>
            <person name="Griggs A."/>
            <person name="Gujja S."/>
            <person name="Hansen M."/>
            <person name="Howarth C."/>
            <person name="Imamovic A."/>
            <person name="Ireland A."/>
            <person name="Larimer J."/>
            <person name="McCowan C."/>
            <person name="Murphy C."/>
            <person name="Pearson M."/>
            <person name="Poon T.W."/>
            <person name="Priest M."/>
            <person name="Roberts A."/>
            <person name="Saif S."/>
            <person name="Shea T."/>
            <person name="Sisk P."/>
            <person name="Sykes S."/>
            <person name="Wortman J."/>
            <person name="Nusbaum C."/>
            <person name="Birren B."/>
        </authorList>
    </citation>
    <scope>NUCLEOTIDE SEQUENCE [LARGE SCALE GENOMIC DNA]</scope>
    <source>
        <strain evidence="1 2">CBS 110553</strain>
    </source>
</reference>
<dbReference type="Proteomes" id="UP000019471">
    <property type="component" value="Unassembled WGS sequence"/>
</dbReference>
<accession>W9VKJ3</accession>
<dbReference type="RefSeq" id="XP_007751422.1">
    <property type="nucleotide sequence ID" value="XM_007753232.1"/>
</dbReference>
<gene>
    <name evidence="1" type="ORF">A1O5_12663</name>
</gene>
<dbReference type="OrthoDB" id="4159154at2759"/>
<evidence type="ECO:0000313" key="1">
    <source>
        <dbReference type="EMBL" id="EXJ56207.1"/>
    </source>
</evidence>